<proteinExistence type="predicted"/>
<organism evidence="3 4">
    <name type="scientific">Caenorhabditis angaria</name>
    <dbReference type="NCBI Taxonomy" id="860376"/>
    <lineage>
        <taxon>Eukaryota</taxon>
        <taxon>Metazoa</taxon>
        <taxon>Ecdysozoa</taxon>
        <taxon>Nematoda</taxon>
        <taxon>Chromadorea</taxon>
        <taxon>Rhabditida</taxon>
        <taxon>Rhabditina</taxon>
        <taxon>Rhabditomorpha</taxon>
        <taxon>Rhabditoidea</taxon>
        <taxon>Rhabditidae</taxon>
        <taxon>Peloderinae</taxon>
        <taxon>Caenorhabditis</taxon>
    </lineage>
</organism>
<keyword evidence="4" id="KW-1185">Reference proteome</keyword>
<dbReference type="Proteomes" id="UP001152747">
    <property type="component" value="Unassembled WGS sequence"/>
</dbReference>
<comment type="caution">
    <text evidence="3">The sequence shown here is derived from an EMBL/GenBank/DDBJ whole genome shotgun (WGS) entry which is preliminary data.</text>
</comment>
<dbReference type="Pfam" id="PF04155">
    <property type="entry name" value="Ground-like"/>
    <property type="match status" value="1"/>
</dbReference>
<evidence type="ECO:0000313" key="4">
    <source>
        <dbReference type="Proteomes" id="UP001152747"/>
    </source>
</evidence>
<evidence type="ECO:0000256" key="1">
    <source>
        <dbReference type="SAM" id="SignalP"/>
    </source>
</evidence>
<dbReference type="PROSITE" id="PS51257">
    <property type="entry name" value="PROKAR_LIPOPROTEIN"/>
    <property type="match status" value="1"/>
</dbReference>
<feature type="signal peptide" evidence="1">
    <location>
        <begin position="1"/>
        <end position="20"/>
    </location>
</feature>
<evidence type="ECO:0000259" key="2">
    <source>
        <dbReference type="Pfam" id="PF04155"/>
    </source>
</evidence>
<dbReference type="AlphaFoldDB" id="A0A9P1IZ45"/>
<accession>A0A9P1IZ45</accession>
<feature type="chain" id="PRO_5040163006" description="Ground-like domain-containing protein" evidence="1">
    <location>
        <begin position="21"/>
        <end position="216"/>
    </location>
</feature>
<dbReference type="OrthoDB" id="5867918at2759"/>
<dbReference type="EMBL" id="CANHGI010000005">
    <property type="protein sequence ID" value="CAI5452767.1"/>
    <property type="molecule type" value="Genomic_DNA"/>
</dbReference>
<name>A0A9P1IZ45_9PELO</name>
<sequence length="216" mass="22846">MMRFLSSILVLATAIPMSQAFFFGGGSGAACGCPAPPACAPPPPPSAPIGCGGGGYAPPPPQPYFPPVQPAYQPQYAQAPSQPIPLQQAPIQSYNPQPIPQPIPRAGGAYASPVKRQTNEENTGVDQSEGYRVKRDDEAVFDPKCNSEDLKSIIIQHISANTATSKRNIQSAAADAIGGRIDVICSRGTFSYIVNTELYCETEHEGTTCFAFKQSS</sequence>
<feature type="domain" description="Ground-like" evidence="2">
    <location>
        <begin position="142"/>
        <end position="212"/>
    </location>
</feature>
<evidence type="ECO:0000313" key="3">
    <source>
        <dbReference type="EMBL" id="CAI5452767.1"/>
    </source>
</evidence>
<reference evidence="3" key="1">
    <citation type="submission" date="2022-11" db="EMBL/GenBank/DDBJ databases">
        <authorList>
            <person name="Kikuchi T."/>
        </authorList>
    </citation>
    <scope>NUCLEOTIDE SEQUENCE</scope>
    <source>
        <strain evidence="3">PS1010</strain>
    </source>
</reference>
<gene>
    <name evidence="3" type="ORF">CAMP_LOCUS15404</name>
</gene>
<dbReference type="InterPro" id="IPR007284">
    <property type="entry name" value="Ground-like_dom"/>
</dbReference>
<protein>
    <recommendedName>
        <fullName evidence="2">Ground-like domain-containing protein</fullName>
    </recommendedName>
</protein>
<keyword evidence="1" id="KW-0732">Signal</keyword>